<dbReference type="Proteomes" id="UP000184356">
    <property type="component" value="Unassembled WGS sequence"/>
</dbReference>
<protein>
    <submittedName>
        <fullName evidence="1">Uncharacterized protein</fullName>
    </submittedName>
</protein>
<evidence type="ECO:0000313" key="2">
    <source>
        <dbReference type="Proteomes" id="UP000184356"/>
    </source>
</evidence>
<dbReference type="VEuPathDB" id="FungiDB:ASPSYDRAFT_646014"/>
<proteinExistence type="predicted"/>
<name>A0A1L9TSL2_9EURO</name>
<sequence>MHVWHLIEGLASLHSCQSPTVLASRAPTATMALQSLMNTSRDSSHHSSFLSYSVSVAILSFYLWSFPSCLTLSRLGCLFNLLYCIDRSIVSHPVLDTCLTACPIQ</sequence>
<keyword evidence="2" id="KW-1185">Reference proteome</keyword>
<dbReference type="GeneID" id="63766356"/>
<reference evidence="2" key="1">
    <citation type="journal article" date="2017" name="Genome Biol.">
        <title>Comparative genomics reveals high biological diversity and specific adaptations in the industrially and medically important fungal genus Aspergillus.</title>
        <authorList>
            <person name="de Vries R.P."/>
            <person name="Riley R."/>
            <person name="Wiebenga A."/>
            <person name="Aguilar-Osorio G."/>
            <person name="Amillis S."/>
            <person name="Uchima C.A."/>
            <person name="Anderluh G."/>
            <person name="Asadollahi M."/>
            <person name="Askin M."/>
            <person name="Barry K."/>
            <person name="Battaglia E."/>
            <person name="Bayram O."/>
            <person name="Benocci T."/>
            <person name="Braus-Stromeyer S.A."/>
            <person name="Caldana C."/>
            <person name="Canovas D."/>
            <person name="Cerqueira G.C."/>
            <person name="Chen F."/>
            <person name="Chen W."/>
            <person name="Choi C."/>
            <person name="Clum A."/>
            <person name="Dos Santos R.A."/>
            <person name="Damasio A.R."/>
            <person name="Diallinas G."/>
            <person name="Emri T."/>
            <person name="Fekete E."/>
            <person name="Flipphi M."/>
            <person name="Freyberg S."/>
            <person name="Gallo A."/>
            <person name="Gournas C."/>
            <person name="Habgood R."/>
            <person name="Hainaut M."/>
            <person name="Harispe M.L."/>
            <person name="Henrissat B."/>
            <person name="Hilden K.S."/>
            <person name="Hope R."/>
            <person name="Hossain A."/>
            <person name="Karabika E."/>
            <person name="Karaffa L."/>
            <person name="Karanyi Z."/>
            <person name="Krasevec N."/>
            <person name="Kuo A."/>
            <person name="Kusch H."/>
            <person name="LaButti K."/>
            <person name="Lagendijk E.L."/>
            <person name="Lapidus A."/>
            <person name="Levasseur A."/>
            <person name="Lindquist E."/>
            <person name="Lipzen A."/>
            <person name="Logrieco A.F."/>
            <person name="MacCabe A."/>
            <person name="Maekelae M.R."/>
            <person name="Malavazi I."/>
            <person name="Melin P."/>
            <person name="Meyer V."/>
            <person name="Mielnichuk N."/>
            <person name="Miskei M."/>
            <person name="Molnar A.P."/>
            <person name="Mule G."/>
            <person name="Ngan C.Y."/>
            <person name="Orejas M."/>
            <person name="Orosz E."/>
            <person name="Ouedraogo J.P."/>
            <person name="Overkamp K.M."/>
            <person name="Park H.-S."/>
            <person name="Perrone G."/>
            <person name="Piumi F."/>
            <person name="Punt P.J."/>
            <person name="Ram A.F."/>
            <person name="Ramon A."/>
            <person name="Rauscher S."/>
            <person name="Record E."/>
            <person name="Riano-Pachon D.M."/>
            <person name="Robert V."/>
            <person name="Roehrig J."/>
            <person name="Ruller R."/>
            <person name="Salamov A."/>
            <person name="Salih N.S."/>
            <person name="Samson R.A."/>
            <person name="Sandor E."/>
            <person name="Sanguinetti M."/>
            <person name="Schuetze T."/>
            <person name="Sepcic K."/>
            <person name="Shelest E."/>
            <person name="Sherlock G."/>
            <person name="Sophianopoulou V."/>
            <person name="Squina F.M."/>
            <person name="Sun H."/>
            <person name="Susca A."/>
            <person name="Todd R.B."/>
            <person name="Tsang A."/>
            <person name="Unkles S.E."/>
            <person name="van de Wiele N."/>
            <person name="van Rossen-Uffink D."/>
            <person name="Oliveira J.V."/>
            <person name="Vesth T.C."/>
            <person name="Visser J."/>
            <person name="Yu J.-H."/>
            <person name="Zhou M."/>
            <person name="Andersen M.R."/>
            <person name="Archer D.B."/>
            <person name="Baker S.E."/>
            <person name="Benoit I."/>
            <person name="Brakhage A.A."/>
            <person name="Braus G.H."/>
            <person name="Fischer R."/>
            <person name="Frisvad J.C."/>
            <person name="Goldman G.H."/>
            <person name="Houbraken J."/>
            <person name="Oakley B."/>
            <person name="Pocsi I."/>
            <person name="Scazzocchio C."/>
            <person name="Seiboth B."/>
            <person name="vanKuyk P.A."/>
            <person name="Wortman J."/>
            <person name="Dyer P.S."/>
            <person name="Grigoriev I.V."/>
        </authorList>
    </citation>
    <scope>NUCLEOTIDE SEQUENCE [LARGE SCALE GENOMIC DNA]</scope>
    <source>
        <strain evidence="2">CBS 593.65</strain>
    </source>
</reference>
<evidence type="ECO:0000313" key="1">
    <source>
        <dbReference type="EMBL" id="OJJ62429.1"/>
    </source>
</evidence>
<dbReference type="RefSeq" id="XP_040706235.1">
    <property type="nucleotide sequence ID" value="XM_040850283.1"/>
</dbReference>
<organism evidence="1 2">
    <name type="scientific">Aspergillus sydowii CBS 593.65</name>
    <dbReference type="NCBI Taxonomy" id="1036612"/>
    <lineage>
        <taxon>Eukaryota</taxon>
        <taxon>Fungi</taxon>
        <taxon>Dikarya</taxon>
        <taxon>Ascomycota</taxon>
        <taxon>Pezizomycotina</taxon>
        <taxon>Eurotiomycetes</taxon>
        <taxon>Eurotiomycetidae</taxon>
        <taxon>Eurotiales</taxon>
        <taxon>Aspergillaceae</taxon>
        <taxon>Aspergillus</taxon>
        <taxon>Aspergillus subgen. Nidulantes</taxon>
    </lineage>
</organism>
<dbReference type="EMBL" id="KV878583">
    <property type="protein sequence ID" value="OJJ62429.1"/>
    <property type="molecule type" value="Genomic_DNA"/>
</dbReference>
<dbReference type="AlphaFoldDB" id="A0A1L9TSL2"/>
<accession>A0A1L9TSL2</accession>
<gene>
    <name evidence="1" type="ORF">ASPSYDRAFT_646014</name>
</gene>